<keyword evidence="2" id="KW-1185">Reference proteome</keyword>
<evidence type="ECO:0000313" key="1">
    <source>
        <dbReference type="EMBL" id="KAL0527321.1"/>
    </source>
</evidence>
<name>A0AAW3BZJ8_9TRYP</name>
<comment type="caution">
    <text evidence="1">The sequence shown here is derived from an EMBL/GenBank/DDBJ whole genome shotgun (WGS) entry which is preliminary data.</text>
</comment>
<dbReference type="EMBL" id="JBAMZN010000017">
    <property type="protein sequence ID" value="KAL0527321.1"/>
    <property type="molecule type" value="Genomic_DNA"/>
</dbReference>
<proteinExistence type="predicted"/>
<evidence type="ECO:0000313" key="2">
    <source>
        <dbReference type="Proteomes" id="UP001501274"/>
    </source>
</evidence>
<gene>
    <name evidence="1" type="ORF">Q4I28_002471</name>
</gene>
<protein>
    <submittedName>
        <fullName evidence="1">Uncharacterized protein</fullName>
    </submittedName>
</protein>
<reference evidence="1 2" key="1">
    <citation type="submission" date="2024-02" db="EMBL/GenBank/DDBJ databases">
        <title>FIRST GENOME SEQUENCES OF Leishmania (Viannia) shawi, Leishmania (Viannia) lindenbergi AND Leishmania (Viannia) utingensis.</title>
        <authorList>
            <person name="Resadore F."/>
            <person name="Custodio M.G.F."/>
            <person name="Boite M.C."/>
            <person name="Cupolillo E."/>
            <person name="Ferreira G.E.M."/>
        </authorList>
    </citation>
    <scope>NUCLEOTIDE SEQUENCE [LARGE SCALE GENOMIC DNA]</scope>
    <source>
        <strain evidence="1 2">MDAS/BR/1979/M5533</strain>
    </source>
</reference>
<dbReference type="Proteomes" id="UP001501274">
    <property type="component" value="Unassembled WGS sequence"/>
</dbReference>
<organism evidence="1 2">
    <name type="scientific">Leishmania naiffi</name>
    <dbReference type="NCBI Taxonomy" id="5678"/>
    <lineage>
        <taxon>Eukaryota</taxon>
        <taxon>Discoba</taxon>
        <taxon>Euglenozoa</taxon>
        <taxon>Kinetoplastea</taxon>
        <taxon>Metakinetoplastina</taxon>
        <taxon>Trypanosomatida</taxon>
        <taxon>Trypanosomatidae</taxon>
        <taxon>Leishmaniinae</taxon>
        <taxon>Leishmania</taxon>
        <taxon>Leishmania naiffi species complex</taxon>
    </lineage>
</organism>
<accession>A0AAW3BZJ8</accession>
<sequence length="172" mass="18955">MVERSGLYSALHIRIVENVVPLFILRGLFVAASKQLGLFRSLPPRYTKRFSRKCLATLRIATIQSKLRDVFGNIAIVIVQQYGRENRSCALLRDVYKSSARGIQRVGLAFLVRHALLHLYYGFITSDGIALAAPRHTMRPLLDGAAALEFRAAAPWALFDVVGACGATGAAR</sequence>
<dbReference type="AlphaFoldDB" id="A0AAW3BZJ8"/>